<protein>
    <submittedName>
        <fullName evidence="1">Uncharacterized protein</fullName>
    </submittedName>
</protein>
<dbReference type="RefSeq" id="WP_129939603.1">
    <property type="nucleotide sequence ID" value="NZ_CAMKUF010000003.1"/>
</dbReference>
<evidence type="ECO:0000313" key="2">
    <source>
        <dbReference type="Proteomes" id="UP000255529"/>
    </source>
</evidence>
<dbReference type="AlphaFoldDB" id="A0A379ZYW9"/>
<gene>
    <name evidence="1" type="ORF">NCTC11544_03097</name>
</gene>
<reference evidence="1 2" key="1">
    <citation type="submission" date="2018-06" db="EMBL/GenBank/DDBJ databases">
        <authorList>
            <consortium name="Pathogen Informatics"/>
            <person name="Doyle S."/>
        </authorList>
    </citation>
    <scope>NUCLEOTIDE SEQUENCE [LARGE SCALE GENOMIC DNA]</scope>
    <source>
        <strain evidence="1 2">NCTC11544</strain>
    </source>
</reference>
<name>A0A379ZYW9_9GAMM</name>
<accession>A0A379ZYW9</accession>
<evidence type="ECO:0000313" key="1">
    <source>
        <dbReference type="EMBL" id="SUI70117.1"/>
    </source>
</evidence>
<dbReference type="EMBL" id="UGYN01000002">
    <property type="protein sequence ID" value="SUI70117.1"/>
    <property type="molecule type" value="Genomic_DNA"/>
</dbReference>
<sequence length="258" mass="27495">MKIIITVIFVIFSSINLSYGEMFTVVLYPPGGVLAGSAFPNGKLSAGMLRHENVPYNLTPNTLGFIFFDSYGREWSWISPQSQMGCYDAESSANTLNHFLTGGIHFWTASNPPVSSRQNEAYIFCTTHSSPGGVATLAYVFSEKQYVPVPSSCLAESTTDIAIQTTMGKLETATGSVIVACDPSNVSIRISINAPGGGDILDLNDGTLVKLSVCASCGSSMTTTINGRTTFTPTFSLLNTGNVAKQTSSHAIFKVDIL</sequence>
<organism evidence="1 2">
    <name type="scientific">Serratia quinivorans</name>
    <dbReference type="NCBI Taxonomy" id="137545"/>
    <lineage>
        <taxon>Bacteria</taxon>
        <taxon>Pseudomonadati</taxon>
        <taxon>Pseudomonadota</taxon>
        <taxon>Gammaproteobacteria</taxon>
        <taxon>Enterobacterales</taxon>
        <taxon>Yersiniaceae</taxon>
        <taxon>Serratia</taxon>
    </lineage>
</organism>
<dbReference type="Proteomes" id="UP000255529">
    <property type="component" value="Unassembled WGS sequence"/>
</dbReference>
<proteinExistence type="predicted"/>